<organism evidence="2 3">
    <name type="scientific">Flavobacterium xinjiangense</name>
    <dbReference type="NCBI Taxonomy" id="178356"/>
    <lineage>
        <taxon>Bacteria</taxon>
        <taxon>Pseudomonadati</taxon>
        <taxon>Bacteroidota</taxon>
        <taxon>Flavobacteriia</taxon>
        <taxon>Flavobacteriales</taxon>
        <taxon>Flavobacteriaceae</taxon>
        <taxon>Flavobacterium</taxon>
    </lineage>
</organism>
<name>A0A1M7LQN1_9FLAO</name>
<evidence type="ECO:0000313" key="2">
    <source>
        <dbReference type="EMBL" id="SHM80425.1"/>
    </source>
</evidence>
<dbReference type="STRING" id="178356.SAMN05216269_10788"/>
<dbReference type="PANTHER" id="PTHR43798:SF33">
    <property type="entry name" value="HYDROLASE, PUTATIVE (AFU_ORTHOLOGUE AFUA_2G14860)-RELATED"/>
    <property type="match status" value="1"/>
</dbReference>
<keyword evidence="3" id="KW-1185">Reference proteome</keyword>
<dbReference type="InterPro" id="IPR000073">
    <property type="entry name" value="AB_hydrolase_1"/>
</dbReference>
<dbReference type="PRINTS" id="PR00111">
    <property type="entry name" value="ABHYDROLASE"/>
</dbReference>
<dbReference type="PANTHER" id="PTHR43798">
    <property type="entry name" value="MONOACYLGLYCEROL LIPASE"/>
    <property type="match status" value="1"/>
</dbReference>
<dbReference type="InterPro" id="IPR029058">
    <property type="entry name" value="AB_hydrolase_fold"/>
</dbReference>
<dbReference type="EMBL" id="FRCL01000007">
    <property type="protein sequence ID" value="SHM80425.1"/>
    <property type="molecule type" value="Genomic_DNA"/>
</dbReference>
<reference evidence="3" key="1">
    <citation type="submission" date="2016-11" db="EMBL/GenBank/DDBJ databases">
        <authorList>
            <person name="Varghese N."/>
            <person name="Submissions S."/>
        </authorList>
    </citation>
    <scope>NUCLEOTIDE SEQUENCE [LARGE SCALE GENOMIC DNA]</scope>
    <source>
        <strain evidence="3">CGMCC 1.2749</strain>
    </source>
</reference>
<evidence type="ECO:0000313" key="3">
    <source>
        <dbReference type="Proteomes" id="UP000184092"/>
    </source>
</evidence>
<dbReference type="GO" id="GO:0016020">
    <property type="term" value="C:membrane"/>
    <property type="evidence" value="ECO:0007669"/>
    <property type="project" value="TreeGrafter"/>
</dbReference>
<dbReference type="Pfam" id="PF00561">
    <property type="entry name" value="Abhydrolase_1"/>
    <property type="match status" value="1"/>
</dbReference>
<accession>A0A1M7LQN1</accession>
<dbReference type="Gene3D" id="3.40.50.1820">
    <property type="entry name" value="alpha/beta hydrolase"/>
    <property type="match status" value="1"/>
</dbReference>
<gene>
    <name evidence="2" type="ORF">SAMN05216269_10788</name>
</gene>
<dbReference type="AlphaFoldDB" id="A0A1M7LQN1"/>
<dbReference type="Proteomes" id="UP000184092">
    <property type="component" value="Unassembled WGS sequence"/>
</dbReference>
<proteinExistence type="predicted"/>
<feature type="domain" description="AB hydrolase-1" evidence="1">
    <location>
        <begin position="31"/>
        <end position="255"/>
    </location>
</feature>
<evidence type="ECO:0000259" key="1">
    <source>
        <dbReference type="Pfam" id="PF00561"/>
    </source>
</evidence>
<dbReference type="SUPFAM" id="SSF53474">
    <property type="entry name" value="alpha/beta-Hydrolases"/>
    <property type="match status" value="1"/>
</dbReference>
<sequence>MLLLHFKLKTLKQILFKNTNISYSDTGKGTAIVLLHGFLENKTMWDFYIPELAKKNRVIAIDLLGHGETECLGYVQTMEENADAVHEVLSALRIRKAIFVGHSMGGYVALAFAELYPEKVKGLVLLNSTSKADSEERKINRDRAIKAVKQSFINFVSLSIANLFSEDNRERLSSEIESVKIKALKTPLQGIVASLEGMKIRKDREVLLHLTPYPKLLILGEKDPVLNYSETKEQIENTEVKLFTFPDGHMSHIENQEELLKVLLLFFKRV</sequence>
<protein>
    <submittedName>
        <fullName evidence="2">Pimeloyl-ACP methyl ester carboxylesterase</fullName>
    </submittedName>
</protein>
<dbReference type="InterPro" id="IPR050266">
    <property type="entry name" value="AB_hydrolase_sf"/>
</dbReference>